<accession>A0A7M4ER62</accession>
<keyword evidence="3" id="KW-1185">Reference proteome</keyword>
<reference evidence="2" key="1">
    <citation type="submission" date="2025-08" db="UniProtKB">
        <authorList>
            <consortium name="Ensembl"/>
        </authorList>
    </citation>
    <scope>IDENTIFICATION</scope>
</reference>
<dbReference type="Ensembl" id="ENSCPRT00005014998.1">
    <property type="protein sequence ID" value="ENSCPRP00005012745.1"/>
    <property type="gene ID" value="ENSCPRG00005009050.1"/>
</dbReference>
<feature type="compositionally biased region" description="Basic residues" evidence="1">
    <location>
        <begin position="167"/>
        <end position="180"/>
    </location>
</feature>
<feature type="compositionally biased region" description="Polar residues" evidence="1">
    <location>
        <begin position="154"/>
        <end position="166"/>
    </location>
</feature>
<name>A0A7M4ER62_CROPO</name>
<dbReference type="InterPro" id="IPR026719">
    <property type="entry name" value="ERICH1"/>
</dbReference>
<feature type="region of interest" description="Disordered" evidence="1">
    <location>
        <begin position="154"/>
        <end position="182"/>
    </location>
</feature>
<evidence type="ECO:0000313" key="2">
    <source>
        <dbReference type="Ensembl" id="ENSCPRP00005012745.1"/>
    </source>
</evidence>
<gene>
    <name evidence="2" type="primary">ERICH1</name>
</gene>
<reference evidence="2" key="2">
    <citation type="submission" date="2025-09" db="UniProtKB">
        <authorList>
            <consortium name="Ensembl"/>
        </authorList>
    </citation>
    <scope>IDENTIFICATION</scope>
</reference>
<protein>
    <submittedName>
        <fullName evidence="2">Glutamate rich 1</fullName>
    </submittedName>
</protein>
<organism evidence="2 3">
    <name type="scientific">Crocodylus porosus</name>
    <name type="common">Saltwater crocodile</name>
    <name type="synonym">Estuarine crocodile</name>
    <dbReference type="NCBI Taxonomy" id="8502"/>
    <lineage>
        <taxon>Eukaryota</taxon>
        <taxon>Metazoa</taxon>
        <taxon>Chordata</taxon>
        <taxon>Craniata</taxon>
        <taxon>Vertebrata</taxon>
        <taxon>Euteleostomi</taxon>
        <taxon>Archelosauria</taxon>
        <taxon>Archosauria</taxon>
        <taxon>Crocodylia</taxon>
        <taxon>Longirostres</taxon>
        <taxon>Crocodylidae</taxon>
        <taxon>Crocodylus</taxon>
    </lineage>
</organism>
<feature type="region of interest" description="Disordered" evidence="1">
    <location>
        <begin position="88"/>
        <end position="138"/>
    </location>
</feature>
<evidence type="ECO:0000256" key="1">
    <source>
        <dbReference type="SAM" id="MobiDB-lite"/>
    </source>
</evidence>
<feature type="compositionally biased region" description="Basic residues" evidence="1">
    <location>
        <begin position="117"/>
        <end position="128"/>
    </location>
</feature>
<proteinExistence type="predicted"/>
<dbReference type="Proteomes" id="UP000594220">
    <property type="component" value="Unplaced"/>
</dbReference>
<sequence length="324" mass="36462">RSLICVTVFIAKVLKKLFPAVPSTSSHSHVPSEEQKTALRNPASDTGQRDSKSIQSSSEHANTPGGDNEILPPRKLYTVSLPPEGYIPVSPITVNDPDSESSKSNEGTAEEDYQGQPKRKRTRSKKQKNTLQNPGNLYGEQTELEKHGTLFQHNLQLQQTDSPSISKNKKRKMKKKRQKEKMRAGGLLTKTTCVDFTYQPDKSNSDKGVDFEDIDKKADGILDFLQATREIYFTDTKSKHTDSDVSPATIEEILQHLESRSMASSDVMLLHQMKSLVLLQDIERLKGALEQIQEHSVMPPEHARIISSLFHYWITDILPAKNQK</sequence>
<dbReference type="OMA" id="YWITEIL"/>
<feature type="region of interest" description="Disordered" evidence="1">
    <location>
        <begin position="21"/>
        <end position="73"/>
    </location>
</feature>
<dbReference type="PANTHER" id="PTHR22444:SF1">
    <property type="entry name" value="GLUTAMATE-RICH PROTEIN 1"/>
    <property type="match status" value="1"/>
</dbReference>
<dbReference type="GeneTree" id="ENSGT00390000005606"/>
<evidence type="ECO:0000313" key="3">
    <source>
        <dbReference type="Proteomes" id="UP000594220"/>
    </source>
</evidence>
<dbReference type="AlphaFoldDB" id="A0A7M4ER62"/>
<dbReference type="PANTHER" id="PTHR22444">
    <property type="entry name" value="GLUTAMATE-RICH PROTEIN 1"/>
    <property type="match status" value="1"/>
</dbReference>